<organism evidence="13 14">
    <name type="scientific">Candidatus Coatesbacteria bacterium 4484_99</name>
    <dbReference type="NCBI Taxonomy" id="1970774"/>
    <lineage>
        <taxon>Bacteria</taxon>
        <taxon>Candidatus Coatesiibacteriota</taxon>
    </lineage>
</organism>
<feature type="domain" description="Uracil-DNA glycosylase-like" evidence="12">
    <location>
        <begin position="73"/>
        <end position="219"/>
    </location>
</feature>
<name>A0A1W9S3I4_9BACT</name>
<keyword evidence="8" id="KW-0378">Hydrolase</keyword>
<evidence type="ECO:0000256" key="4">
    <source>
        <dbReference type="ARBA" id="ARBA00019403"/>
    </source>
</evidence>
<evidence type="ECO:0000259" key="12">
    <source>
        <dbReference type="SMART" id="SM00986"/>
    </source>
</evidence>
<dbReference type="SMART" id="SM00987">
    <property type="entry name" value="UreE_C"/>
    <property type="match status" value="1"/>
</dbReference>
<comment type="catalytic activity">
    <reaction evidence="1">
        <text>Hydrolyzes single-stranded DNA or mismatched double-stranded DNA and polynucleotides, releasing free uracil.</text>
        <dbReference type="EC" id="3.2.2.27"/>
    </reaction>
</comment>
<evidence type="ECO:0000256" key="5">
    <source>
        <dbReference type="ARBA" id="ARBA00022485"/>
    </source>
</evidence>
<keyword evidence="6" id="KW-0479">Metal-binding</keyword>
<dbReference type="GO" id="GO:0004844">
    <property type="term" value="F:uracil DNA N-glycosylase activity"/>
    <property type="evidence" value="ECO:0007669"/>
    <property type="project" value="UniProtKB-EC"/>
</dbReference>
<dbReference type="SUPFAM" id="SSF52141">
    <property type="entry name" value="Uracil-DNA glycosylase-like"/>
    <property type="match status" value="1"/>
</dbReference>
<evidence type="ECO:0000313" key="14">
    <source>
        <dbReference type="Proteomes" id="UP000192611"/>
    </source>
</evidence>
<protein>
    <recommendedName>
        <fullName evidence="4">Type-4 uracil-DNA glycosylase</fullName>
        <ecNumber evidence="3">3.2.2.27</ecNumber>
    </recommendedName>
</protein>
<evidence type="ECO:0000256" key="6">
    <source>
        <dbReference type="ARBA" id="ARBA00022723"/>
    </source>
</evidence>
<reference evidence="14" key="1">
    <citation type="submission" date="2017-03" db="EMBL/GenBank/DDBJ databases">
        <title>Novel pathways for hydrocarbon cycling and metabolic interdependencies in hydrothermal sediment communities.</title>
        <authorList>
            <person name="Dombrowski N."/>
            <person name="Seitz K."/>
            <person name="Teske A."/>
            <person name="Baker B."/>
        </authorList>
    </citation>
    <scope>NUCLEOTIDE SEQUENCE [LARGE SCALE GENOMIC DNA]</scope>
</reference>
<accession>A0A1W9S3I4</accession>
<keyword evidence="7" id="KW-0227">DNA damage</keyword>
<dbReference type="EMBL" id="NATQ01000006">
    <property type="protein sequence ID" value="OQX91235.1"/>
    <property type="molecule type" value="Genomic_DNA"/>
</dbReference>
<gene>
    <name evidence="13" type="ORF">B6D57_00560</name>
</gene>
<evidence type="ECO:0000256" key="9">
    <source>
        <dbReference type="ARBA" id="ARBA00023004"/>
    </source>
</evidence>
<keyword evidence="9" id="KW-0408">Iron</keyword>
<proteinExistence type="inferred from homology"/>
<dbReference type="InterPro" id="IPR005122">
    <property type="entry name" value="Uracil-DNA_glycosylase-like"/>
</dbReference>
<comment type="similarity">
    <text evidence="2">Belongs to the uracil-DNA glycosylase (UDG) superfamily. Type 4 (UDGa) family.</text>
</comment>
<sequence>MRKFGVREIFVSDEKLGLKRDKKEEKCVEDDTTGLNTTSGLEDRKYEQLDKLKSEVENCRMCELGSKRKNAVFGESSYDAKLLFVGEAPGADEDAQGRPFVGRAGKLLDRLFNVLNIDRKSVFITNLLKCRPPGNRDPQEDEIKTCTPYLIRQIELIDPVVIIALGAYPARFFTGSKEGITKLRGKEYRWRNWIVIPTYHPAACLRNPNLKKPLWEDVKSALELVKR</sequence>
<keyword evidence="11" id="KW-0234">DNA repair</keyword>
<evidence type="ECO:0000256" key="8">
    <source>
        <dbReference type="ARBA" id="ARBA00022801"/>
    </source>
</evidence>
<comment type="caution">
    <text evidence="13">The sequence shown here is derived from an EMBL/GenBank/DDBJ whole genome shotgun (WGS) entry which is preliminary data.</text>
</comment>
<dbReference type="GO" id="GO:0046872">
    <property type="term" value="F:metal ion binding"/>
    <property type="evidence" value="ECO:0007669"/>
    <property type="project" value="UniProtKB-KW"/>
</dbReference>
<dbReference type="InterPro" id="IPR051536">
    <property type="entry name" value="UDG_Type-4/5"/>
</dbReference>
<dbReference type="NCBIfam" id="TIGR00758">
    <property type="entry name" value="UDG_fam4"/>
    <property type="match status" value="1"/>
</dbReference>
<dbReference type="EC" id="3.2.2.27" evidence="3"/>
<dbReference type="AlphaFoldDB" id="A0A1W9S3I4"/>
<dbReference type="SMART" id="SM00986">
    <property type="entry name" value="UDG"/>
    <property type="match status" value="1"/>
</dbReference>
<evidence type="ECO:0000256" key="10">
    <source>
        <dbReference type="ARBA" id="ARBA00023014"/>
    </source>
</evidence>
<dbReference type="Pfam" id="PF03167">
    <property type="entry name" value="UDG"/>
    <property type="match status" value="1"/>
</dbReference>
<evidence type="ECO:0000256" key="2">
    <source>
        <dbReference type="ARBA" id="ARBA00006521"/>
    </source>
</evidence>
<keyword evidence="10" id="KW-0411">Iron-sulfur</keyword>
<evidence type="ECO:0000256" key="11">
    <source>
        <dbReference type="ARBA" id="ARBA00023204"/>
    </source>
</evidence>
<evidence type="ECO:0000313" key="13">
    <source>
        <dbReference type="EMBL" id="OQX91235.1"/>
    </source>
</evidence>
<evidence type="ECO:0000256" key="1">
    <source>
        <dbReference type="ARBA" id="ARBA00001400"/>
    </source>
</evidence>
<dbReference type="Proteomes" id="UP000192611">
    <property type="component" value="Unassembled WGS sequence"/>
</dbReference>
<dbReference type="PANTHER" id="PTHR33693">
    <property type="entry name" value="TYPE-5 URACIL-DNA GLYCOSYLASE"/>
    <property type="match status" value="1"/>
</dbReference>
<dbReference type="InterPro" id="IPR005273">
    <property type="entry name" value="Ura-DNA_glyco_family4"/>
</dbReference>
<dbReference type="GO" id="GO:0006281">
    <property type="term" value="P:DNA repair"/>
    <property type="evidence" value="ECO:0007669"/>
    <property type="project" value="UniProtKB-KW"/>
</dbReference>
<dbReference type="GO" id="GO:0051539">
    <property type="term" value="F:4 iron, 4 sulfur cluster binding"/>
    <property type="evidence" value="ECO:0007669"/>
    <property type="project" value="UniProtKB-KW"/>
</dbReference>
<dbReference type="CDD" id="cd10030">
    <property type="entry name" value="UDG-F4_TTUDGA_SPO1dp_like"/>
    <property type="match status" value="1"/>
</dbReference>
<evidence type="ECO:0000256" key="7">
    <source>
        <dbReference type="ARBA" id="ARBA00022763"/>
    </source>
</evidence>
<dbReference type="PANTHER" id="PTHR33693:SF1">
    <property type="entry name" value="TYPE-4 URACIL-DNA GLYCOSYLASE"/>
    <property type="match status" value="1"/>
</dbReference>
<dbReference type="InterPro" id="IPR036895">
    <property type="entry name" value="Uracil-DNA_glycosylase-like_sf"/>
</dbReference>
<dbReference type="Gene3D" id="3.40.470.10">
    <property type="entry name" value="Uracil-DNA glycosylase-like domain"/>
    <property type="match status" value="1"/>
</dbReference>
<evidence type="ECO:0000256" key="3">
    <source>
        <dbReference type="ARBA" id="ARBA00012030"/>
    </source>
</evidence>
<keyword evidence="5" id="KW-0004">4Fe-4S</keyword>